<organism evidence="3 4">
    <name type="scientific">Mucilaginibacter rigui</name>
    <dbReference type="NCBI Taxonomy" id="534635"/>
    <lineage>
        <taxon>Bacteria</taxon>
        <taxon>Pseudomonadati</taxon>
        <taxon>Bacteroidota</taxon>
        <taxon>Sphingobacteriia</taxon>
        <taxon>Sphingobacteriales</taxon>
        <taxon>Sphingobacteriaceae</taxon>
        <taxon>Mucilaginibacter</taxon>
    </lineage>
</organism>
<feature type="transmembrane region" description="Helical" evidence="1">
    <location>
        <begin position="65"/>
        <end position="82"/>
    </location>
</feature>
<accession>A0ABR7X857</accession>
<feature type="domain" description="Acyltransferase 3" evidence="2">
    <location>
        <begin position="21"/>
        <end position="348"/>
    </location>
</feature>
<evidence type="ECO:0000259" key="2">
    <source>
        <dbReference type="Pfam" id="PF01757"/>
    </source>
</evidence>
<feature type="transmembrane region" description="Helical" evidence="1">
    <location>
        <begin position="213"/>
        <end position="229"/>
    </location>
</feature>
<evidence type="ECO:0000256" key="1">
    <source>
        <dbReference type="SAM" id="Phobius"/>
    </source>
</evidence>
<keyword evidence="1" id="KW-1133">Transmembrane helix</keyword>
<protein>
    <submittedName>
        <fullName evidence="3">Acyltransferase</fullName>
    </submittedName>
</protein>
<feature type="transmembrane region" description="Helical" evidence="1">
    <location>
        <begin position="103"/>
        <end position="120"/>
    </location>
</feature>
<sequence>MKYFPLFKRNDNLVPQSQRFRYIDALRGISIIAVVIHHAHPYFAGMTSDKLPTFFEKVLNNGDKGVTLFFLMSAFTLCLSLSNRKATEQKPVRNYFIRRFFRIAPLYYFIILIILLVHFNSPSVSSTISNLFFLHGFNPYWINSTVPGGWSVGIESIFYLIFPFLFFNITSAYRAINLTLIFMIVSKIAISILFKNPMITDYVLWRVFVYENIISQLPVFLIGICLFQIQSKPTLNGGSQLYKSYIFIATIIILDLLAGNILKEHYLFAIAFAFLAFGLSKFQTPILVNWFTVWIGQLSYSIYLTHLIIANLLIKFNLNHYYPDPVVDTIVRFFILFSSSILFSYATYHIIERPFQKIGQRLIEKLEAKKLMLTPIKVK</sequence>
<feature type="transmembrane region" description="Helical" evidence="1">
    <location>
        <begin position="267"/>
        <end position="288"/>
    </location>
</feature>
<evidence type="ECO:0000313" key="3">
    <source>
        <dbReference type="EMBL" id="MBD1386768.1"/>
    </source>
</evidence>
<feature type="transmembrane region" description="Helical" evidence="1">
    <location>
        <begin position="25"/>
        <end position="45"/>
    </location>
</feature>
<reference evidence="3 4" key="1">
    <citation type="submission" date="2020-09" db="EMBL/GenBank/DDBJ databases">
        <title>Novel species of Mucilaginibacter isolated from a glacier on the Tibetan Plateau.</title>
        <authorList>
            <person name="Liu Q."/>
            <person name="Xin Y.-H."/>
        </authorList>
    </citation>
    <scope>NUCLEOTIDE SEQUENCE [LARGE SCALE GENOMIC DNA]</scope>
    <source>
        <strain evidence="3 4">CGMCC 1.13878</strain>
    </source>
</reference>
<evidence type="ECO:0000313" key="4">
    <source>
        <dbReference type="Proteomes" id="UP000618754"/>
    </source>
</evidence>
<proteinExistence type="predicted"/>
<keyword evidence="1" id="KW-0812">Transmembrane</keyword>
<dbReference type="GO" id="GO:0016746">
    <property type="term" value="F:acyltransferase activity"/>
    <property type="evidence" value="ECO:0007669"/>
    <property type="project" value="UniProtKB-KW"/>
</dbReference>
<feature type="transmembrane region" description="Helical" evidence="1">
    <location>
        <begin position="241"/>
        <end position="261"/>
    </location>
</feature>
<dbReference type="Proteomes" id="UP000618754">
    <property type="component" value="Unassembled WGS sequence"/>
</dbReference>
<dbReference type="EMBL" id="JACWMW010000003">
    <property type="protein sequence ID" value="MBD1386768.1"/>
    <property type="molecule type" value="Genomic_DNA"/>
</dbReference>
<keyword evidence="1" id="KW-0472">Membrane</keyword>
<dbReference type="InterPro" id="IPR050879">
    <property type="entry name" value="Acyltransferase_3"/>
</dbReference>
<dbReference type="RefSeq" id="WP_191176598.1">
    <property type="nucleotide sequence ID" value="NZ_JACWMW010000003.1"/>
</dbReference>
<gene>
    <name evidence="3" type="ORF">IDJ75_15905</name>
</gene>
<keyword evidence="4" id="KW-1185">Reference proteome</keyword>
<dbReference type="PANTHER" id="PTHR23028:SF53">
    <property type="entry name" value="ACYL_TRANSF_3 DOMAIN-CONTAINING PROTEIN"/>
    <property type="match status" value="1"/>
</dbReference>
<dbReference type="InterPro" id="IPR002656">
    <property type="entry name" value="Acyl_transf_3_dom"/>
</dbReference>
<feature type="transmembrane region" description="Helical" evidence="1">
    <location>
        <begin position="330"/>
        <end position="351"/>
    </location>
</feature>
<feature type="transmembrane region" description="Helical" evidence="1">
    <location>
        <begin position="174"/>
        <end position="193"/>
    </location>
</feature>
<name>A0ABR7X857_9SPHI</name>
<dbReference type="Pfam" id="PF01757">
    <property type="entry name" value="Acyl_transf_3"/>
    <property type="match status" value="1"/>
</dbReference>
<keyword evidence="3" id="KW-0012">Acyltransferase</keyword>
<comment type="caution">
    <text evidence="3">The sequence shown here is derived from an EMBL/GenBank/DDBJ whole genome shotgun (WGS) entry which is preliminary data.</text>
</comment>
<keyword evidence="3" id="KW-0808">Transferase</keyword>
<dbReference type="PANTHER" id="PTHR23028">
    <property type="entry name" value="ACETYLTRANSFERASE"/>
    <property type="match status" value="1"/>
</dbReference>
<feature type="transmembrane region" description="Helical" evidence="1">
    <location>
        <begin position="140"/>
        <end position="162"/>
    </location>
</feature>